<feature type="chain" id="PRO_5045208594" evidence="3">
    <location>
        <begin position="43"/>
        <end position="904"/>
    </location>
</feature>
<dbReference type="Pfam" id="PF03636">
    <property type="entry name" value="Glyco_hydro_65N"/>
    <property type="match status" value="1"/>
</dbReference>
<dbReference type="Pfam" id="PF03632">
    <property type="entry name" value="Glyco_hydro_65m"/>
    <property type="match status" value="1"/>
</dbReference>
<dbReference type="InterPro" id="IPR008928">
    <property type="entry name" value="6-hairpin_glycosidase_sf"/>
</dbReference>
<evidence type="ECO:0000256" key="3">
    <source>
        <dbReference type="SAM" id="SignalP"/>
    </source>
</evidence>
<evidence type="ECO:0000256" key="1">
    <source>
        <dbReference type="ARBA" id="ARBA00023295"/>
    </source>
</evidence>
<dbReference type="InterPro" id="IPR037018">
    <property type="entry name" value="GH65_N"/>
</dbReference>
<keyword evidence="1" id="KW-0378">Hydrolase</keyword>
<dbReference type="SUPFAM" id="SSF49785">
    <property type="entry name" value="Galactose-binding domain-like"/>
    <property type="match status" value="1"/>
</dbReference>
<evidence type="ECO:0000256" key="2">
    <source>
        <dbReference type="SAM" id="MobiDB-lite"/>
    </source>
</evidence>
<evidence type="ECO:0000259" key="4">
    <source>
        <dbReference type="PROSITE" id="PS50022"/>
    </source>
</evidence>
<dbReference type="InterPro" id="IPR000421">
    <property type="entry name" value="FA58C"/>
</dbReference>
<dbReference type="Gene3D" id="2.60.120.260">
    <property type="entry name" value="Galactose-binding domain-like"/>
    <property type="match status" value="1"/>
</dbReference>
<gene>
    <name evidence="5" type="ORF">NON19_01525</name>
</gene>
<dbReference type="SUPFAM" id="SSF48208">
    <property type="entry name" value="Six-hairpin glycosidases"/>
    <property type="match status" value="1"/>
</dbReference>
<proteinExistence type="predicted"/>
<dbReference type="RefSeq" id="WP_255924676.1">
    <property type="nucleotide sequence ID" value="NZ_JANFNH010000001.1"/>
</dbReference>
<keyword evidence="3" id="KW-0732">Signal</keyword>
<dbReference type="PANTHER" id="PTHR11051:SF8">
    <property type="entry name" value="PROTEIN-GLUCOSYLGALACTOSYLHYDROXYLYSINE GLUCOSIDASE"/>
    <property type="match status" value="1"/>
</dbReference>
<dbReference type="Gene3D" id="2.60.420.10">
    <property type="entry name" value="Maltose phosphorylase, domain 3"/>
    <property type="match status" value="1"/>
</dbReference>
<dbReference type="SUPFAM" id="SSF74650">
    <property type="entry name" value="Galactose mutarotase-like"/>
    <property type="match status" value="1"/>
</dbReference>
<dbReference type="Pfam" id="PF00754">
    <property type="entry name" value="F5_F8_type_C"/>
    <property type="match status" value="1"/>
</dbReference>
<dbReference type="Gene3D" id="2.70.98.40">
    <property type="entry name" value="Glycoside hydrolase, family 65, N-terminal domain"/>
    <property type="match status" value="1"/>
</dbReference>
<evidence type="ECO:0000313" key="5">
    <source>
        <dbReference type="EMBL" id="MCQ4040735.1"/>
    </source>
</evidence>
<dbReference type="Proteomes" id="UP001206206">
    <property type="component" value="Unassembled WGS sequence"/>
</dbReference>
<keyword evidence="1" id="KW-0326">Glycosidase</keyword>
<dbReference type="Gene3D" id="1.50.10.10">
    <property type="match status" value="1"/>
</dbReference>
<organism evidence="5 6">
    <name type="scientific">Streptantibioticus rubrisoli</name>
    <dbReference type="NCBI Taxonomy" id="1387313"/>
    <lineage>
        <taxon>Bacteria</taxon>
        <taxon>Bacillati</taxon>
        <taxon>Actinomycetota</taxon>
        <taxon>Actinomycetes</taxon>
        <taxon>Kitasatosporales</taxon>
        <taxon>Streptomycetaceae</taxon>
        <taxon>Streptantibioticus</taxon>
    </lineage>
</organism>
<dbReference type="InterPro" id="IPR011013">
    <property type="entry name" value="Gal_mutarotase_sf_dom"/>
</dbReference>
<dbReference type="EMBL" id="JANFNH010000001">
    <property type="protein sequence ID" value="MCQ4040735.1"/>
    <property type="molecule type" value="Genomic_DNA"/>
</dbReference>
<sequence length="904" mass="96059">MSNPPAPRARRTRLHRWIRPTTPALAALLIAAAPTAPPVATAADRPDPPADRSCTTSDPGWTLTSTAIDPKDSYHAFVGNGYLGQRVPATGSGYFASAAKTGWPLYSPRYDGSFVSGLYAHNKQTTSDRQVIAALPTWTGMTVGTGGETFDGDTPTGRVSHYRQALYLRCGLVRTSLTWTASDGRATDLVYDVFADRADQHVGAVRLRMTPHWSGQTTVTGLIDGRGARMLSATGVRSQGRTQRVGFRADGTGTAGAVASTLSASPNVHPSRLGQDGEELTGRQATAFPVQGGRTYTLTKYVGVDTALTSHDPNDSAVAASRQAAARGWDALFAAHSAAWGGLWRGDIEVAGQPELQSWVRSSEYGLLSSVRAGSGNSIAPTGLSSDNYAGLVFWDAETWMFPSLLAYHPELARSVVDYRYRTLAGARANARQLGYQGVFYPWESGSQGNLRAECQSWSPPHCVTQIHLQSDIALAVWQYYQATGDTAWLRERGWPVLSGIAQFWAGRVTPNSDGSYSIKNVAGPDEYSNGVTDGAFTNAGAATALRAATAAAKLLGRPAPADWTRVADHLRVPYDPDTHVFQQYAGYKGSLIKQADTVMLMYPLGWPMPGTSAQATLDYYAARTDPDGPAMTDSIHAIDAAAIGEPGCSAYTYLMRSAEPFVRGPFDEFSEARGGKAGNSDPLAGAPAQDFLTGAGGFLQTFAGGLGGLRWSTDGVRLDPTLPPQLAGGVTLKGLHWQGRTFDVAIGAHATTVRLTSGRPFDVRTAQGRQVVSRGVPAVLKTRRPDLAATTDAARCAKVTASSAQPGMYAEAAVDGSATTAWVPQGTEGTLTVDLGHPVRIAAVTPRWTATRPASYGVRVSVDGRHWTEPRGAMVARYVRVTVRAADADSHPGIAELTVRQAD</sequence>
<reference evidence="5 6" key="1">
    <citation type="submission" date="2022-06" db="EMBL/GenBank/DDBJ databases">
        <title>Draft genome sequence of type strain Streptomyces rubrisoli DSM 42083.</title>
        <authorList>
            <person name="Duangmal K."/>
            <person name="Klaysubun C."/>
        </authorList>
    </citation>
    <scope>NUCLEOTIDE SEQUENCE [LARGE SCALE GENOMIC DNA]</scope>
    <source>
        <strain evidence="5 6">DSM 42083</strain>
    </source>
</reference>
<dbReference type="InterPro" id="IPR005196">
    <property type="entry name" value="Glyco_hydro_65_N"/>
</dbReference>
<feature type="domain" description="F5/8 type C" evidence="4">
    <location>
        <begin position="783"/>
        <end position="870"/>
    </location>
</feature>
<dbReference type="Pfam" id="PF03633">
    <property type="entry name" value="Glyco_hydro_65C"/>
    <property type="match status" value="1"/>
</dbReference>
<dbReference type="InterPro" id="IPR005195">
    <property type="entry name" value="Glyco_hydro_65_M"/>
</dbReference>
<comment type="caution">
    <text evidence="5">The sequence shown here is derived from an EMBL/GenBank/DDBJ whole genome shotgun (WGS) entry which is preliminary data.</text>
</comment>
<feature type="region of interest" description="Disordered" evidence="2">
    <location>
        <begin position="38"/>
        <end position="61"/>
    </location>
</feature>
<dbReference type="InterPro" id="IPR012341">
    <property type="entry name" value="6hp_glycosidase-like_sf"/>
</dbReference>
<dbReference type="PROSITE" id="PS50022">
    <property type="entry name" value="FA58C_3"/>
    <property type="match status" value="1"/>
</dbReference>
<evidence type="ECO:0000313" key="6">
    <source>
        <dbReference type="Proteomes" id="UP001206206"/>
    </source>
</evidence>
<accession>A0ABT1P5U2</accession>
<keyword evidence="6" id="KW-1185">Reference proteome</keyword>
<dbReference type="InterPro" id="IPR005194">
    <property type="entry name" value="Glyco_hydro_65_C"/>
</dbReference>
<feature type="signal peptide" evidence="3">
    <location>
        <begin position="1"/>
        <end position="42"/>
    </location>
</feature>
<protein>
    <submittedName>
        <fullName evidence="5">Discoidin domain-containing protein</fullName>
    </submittedName>
</protein>
<dbReference type="PANTHER" id="PTHR11051">
    <property type="entry name" value="GLYCOSYL HYDROLASE-RELATED"/>
    <property type="match status" value="1"/>
</dbReference>
<dbReference type="InterPro" id="IPR008979">
    <property type="entry name" value="Galactose-bd-like_sf"/>
</dbReference>
<name>A0ABT1P5U2_9ACTN</name>